<dbReference type="Gene3D" id="3.40.630.20">
    <property type="entry name" value="Peptidase C15, pyroglutamyl peptidase I-like"/>
    <property type="match status" value="1"/>
</dbReference>
<name>A0A1I1FVY4_9ACTN</name>
<evidence type="ECO:0000256" key="1">
    <source>
        <dbReference type="SAM" id="MobiDB-lite"/>
    </source>
</evidence>
<feature type="compositionally biased region" description="Low complexity" evidence="1">
    <location>
        <begin position="301"/>
        <end position="314"/>
    </location>
</feature>
<dbReference type="STRING" id="910347.SAMN05421773_101894"/>
<feature type="region of interest" description="Disordered" evidence="1">
    <location>
        <begin position="236"/>
        <end position="255"/>
    </location>
</feature>
<dbReference type="AlphaFoldDB" id="A0A1I1FVY4"/>
<accession>A0A1I1FVY4</accession>
<protein>
    <submittedName>
        <fullName evidence="2">Pyrrolidone-carboxylate peptidase (N-terminal pyroglutamyl peptidase)</fullName>
    </submittedName>
</protein>
<organism evidence="2 3">
    <name type="scientific">Streptomyces aidingensis</name>
    <dbReference type="NCBI Taxonomy" id="910347"/>
    <lineage>
        <taxon>Bacteria</taxon>
        <taxon>Bacillati</taxon>
        <taxon>Actinomycetota</taxon>
        <taxon>Actinomycetes</taxon>
        <taxon>Kitasatosporales</taxon>
        <taxon>Streptomycetaceae</taxon>
        <taxon>Streptomyces</taxon>
    </lineage>
</organism>
<evidence type="ECO:0000313" key="3">
    <source>
        <dbReference type="Proteomes" id="UP000199207"/>
    </source>
</evidence>
<evidence type="ECO:0000313" key="2">
    <source>
        <dbReference type="EMBL" id="SFC03485.1"/>
    </source>
</evidence>
<dbReference type="Proteomes" id="UP000199207">
    <property type="component" value="Unassembled WGS sequence"/>
</dbReference>
<sequence>MSTASPPADPAGTAGTATTAEEARLAENVPRRILRYGGLADAVRSLEKALETAGGPEEALRTVRRHGLVLWRNAVRRLRESDGDDRPLYWTRLALRRALRAWRPGFEADLPLLLTELEYASRGMTGNHLPAGAERLRVLITGFDPFRLDEDIRRGNPSGAAALTLDGTALRLPDGRTAHVAGVLFPVRWADFTAGIVERALRPYLEPGPRQVTLFMTVSQGLPGAFHLERYNAGRRGGGRDNAGEESVGAVPVADPGTAPQWTVTSLPFRAMVSARTGRFPVLDNTAVQELPQGAGEPVVRAEGPSGEPGAAARAGGGGAYLSNEIAYRATLLRDRLGPGAALPGGHLHTPVLEFAPENADPAQGRYTDPVLVANRRDITRQIKELLITAASAPAG</sequence>
<dbReference type="SUPFAM" id="SSF53182">
    <property type="entry name" value="Pyrrolidone carboxyl peptidase (pyroglutamate aminopeptidase)"/>
    <property type="match status" value="1"/>
</dbReference>
<reference evidence="2 3" key="1">
    <citation type="submission" date="2016-10" db="EMBL/GenBank/DDBJ databases">
        <authorList>
            <person name="de Groot N.N."/>
        </authorList>
    </citation>
    <scope>NUCLEOTIDE SEQUENCE [LARGE SCALE GENOMIC DNA]</scope>
    <source>
        <strain evidence="2 3">CGMCC 4.5739</strain>
    </source>
</reference>
<dbReference type="EMBL" id="FOLM01000001">
    <property type="protein sequence ID" value="SFC03485.1"/>
    <property type="molecule type" value="Genomic_DNA"/>
</dbReference>
<feature type="region of interest" description="Disordered" evidence="1">
    <location>
        <begin position="297"/>
        <end position="316"/>
    </location>
</feature>
<proteinExistence type="predicted"/>
<gene>
    <name evidence="2" type="ORF">SAMN05421773_101894</name>
</gene>
<keyword evidence="3" id="KW-1185">Reference proteome</keyword>
<dbReference type="OrthoDB" id="4555199at2"/>
<dbReference type="InterPro" id="IPR036440">
    <property type="entry name" value="Peptidase_C15-like_sf"/>
</dbReference>
<dbReference type="RefSeq" id="WP_093837220.1">
    <property type="nucleotide sequence ID" value="NZ_FOLM01000001.1"/>
</dbReference>